<feature type="non-terminal residue" evidence="2">
    <location>
        <position position="1"/>
    </location>
</feature>
<evidence type="ECO:0000256" key="1">
    <source>
        <dbReference type="SAM" id="MobiDB-lite"/>
    </source>
</evidence>
<accession>A0A8S2TYL3</accession>
<feature type="non-terminal residue" evidence="2">
    <location>
        <position position="87"/>
    </location>
</feature>
<dbReference type="Proteomes" id="UP000676336">
    <property type="component" value="Unassembled WGS sequence"/>
</dbReference>
<proteinExistence type="predicted"/>
<dbReference type="AlphaFoldDB" id="A0A8S2TYL3"/>
<name>A0A8S2TYL3_9BILA</name>
<evidence type="ECO:0000313" key="3">
    <source>
        <dbReference type="Proteomes" id="UP000676336"/>
    </source>
</evidence>
<feature type="compositionally biased region" description="Low complexity" evidence="1">
    <location>
        <begin position="71"/>
        <end position="87"/>
    </location>
</feature>
<feature type="region of interest" description="Disordered" evidence="1">
    <location>
        <begin position="44"/>
        <end position="87"/>
    </location>
</feature>
<reference evidence="2" key="1">
    <citation type="submission" date="2021-02" db="EMBL/GenBank/DDBJ databases">
        <authorList>
            <person name="Nowell W R."/>
        </authorList>
    </citation>
    <scope>NUCLEOTIDE SEQUENCE</scope>
</reference>
<organism evidence="2 3">
    <name type="scientific">Rotaria magnacalcarata</name>
    <dbReference type="NCBI Taxonomy" id="392030"/>
    <lineage>
        <taxon>Eukaryota</taxon>
        <taxon>Metazoa</taxon>
        <taxon>Spiralia</taxon>
        <taxon>Gnathifera</taxon>
        <taxon>Rotifera</taxon>
        <taxon>Eurotatoria</taxon>
        <taxon>Bdelloidea</taxon>
        <taxon>Philodinida</taxon>
        <taxon>Philodinidae</taxon>
        <taxon>Rotaria</taxon>
    </lineage>
</organism>
<protein>
    <submittedName>
        <fullName evidence="2">Uncharacterized protein</fullName>
    </submittedName>
</protein>
<dbReference type="EMBL" id="CAJOBI010037112">
    <property type="protein sequence ID" value="CAF4305390.1"/>
    <property type="molecule type" value="Genomic_DNA"/>
</dbReference>
<evidence type="ECO:0000313" key="2">
    <source>
        <dbReference type="EMBL" id="CAF4305390.1"/>
    </source>
</evidence>
<gene>
    <name evidence="2" type="ORF">SMN809_LOCUS26295</name>
</gene>
<comment type="caution">
    <text evidence="2">The sequence shown here is derived from an EMBL/GenBank/DDBJ whole genome shotgun (WGS) entry which is preliminary data.</text>
</comment>
<sequence>SDDTKREERFKELELENERTKQLFTARIQQLQSEIDLLVKEKKQQTITNNIPTSDGELTETFAKPQSKSRQLPPTVTQTTLPTNDPP</sequence>